<name>A0A832ARN8_9CREN</name>
<protein>
    <submittedName>
        <fullName evidence="6">Glycosyltransferase family 2 protein</fullName>
    </submittedName>
</protein>
<dbReference type="EMBL" id="DTAU01000132">
    <property type="protein sequence ID" value="HFQ79366.1"/>
    <property type="molecule type" value="Genomic_DNA"/>
</dbReference>
<dbReference type="PANTHER" id="PTHR43630">
    <property type="entry name" value="POLY-BETA-1,6-N-ACETYL-D-GLUCOSAMINE SYNTHASE"/>
    <property type="match status" value="1"/>
</dbReference>
<evidence type="ECO:0000259" key="4">
    <source>
        <dbReference type="Pfam" id="PF00535"/>
    </source>
</evidence>
<keyword evidence="2 6" id="KW-0808">Transferase</keyword>
<dbReference type="GO" id="GO:0016757">
    <property type="term" value="F:glycosyltransferase activity"/>
    <property type="evidence" value="ECO:0007669"/>
    <property type="project" value="UniProtKB-KW"/>
</dbReference>
<evidence type="ECO:0000256" key="2">
    <source>
        <dbReference type="ARBA" id="ARBA00022679"/>
    </source>
</evidence>
<feature type="transmembrane region" description="Helical" evidence="3">
    <location>
        <begin position="430"/>
        <end position="447"/>
    </location>
</feature>
<gene>
    <name evidence="6" type="ORF">ENT99_06690</name>
</gene>
<dbReference type="Pfam" id="PF13632">
    <property type="entry name" value="Glyco_trans_2_3"/>
    <property type="match status" value="1"/>
</dbReference>
<dbReference type="AlphaFoldDB" id="A0A832ARN8"/>
<keyword evidence="3" id="KW-0812">Transmembrane</keyword>
<feature type="transmembrane region" description="Helical" evidence="3">
    <location>
        <begin position="407"/>
        <end position="424"/>
    </location>
</feature>
<feature type="transmembrane region" description="Helical" evidence="3">
    <location>
        <begin position="367"/>
        <end position="386"/>
    </location>
</feature>
<reference evidence="6" key="1">
    <citation type="journal article" date="2020" name="mSystems">
        <title>Genome- and Community-Level Interaction Insights into Carbon Utilization and Element Cycling Functions of Hydrothermarchaeota in Hydrothermal Sediment.</title>
        <authorList>
            <person name="Zhou Z."/>
            <person name="Liu Y."/>
            <person name="Xu W."/>
            <person name="Pan J."/>
            <person name="Luo Z.H."/>
            <person name="Li M."/>
        </authorList>
    </citation>
    <scope>NUCLEOTIDE SEQUENCE</scope>
    <source>
        <strain evidence="6">SpSt-629</strain>
    </source>
</reference>
<keyword evidence="3" id="KW-1133">Transmembrane helix</keyword>
<feature type="domain" description="Glycosyltransferase 2-like" evidence="4">
    <location>
        <begin position="51"/>
        <end position="153"/>
    </location>
</feature>
<organism evidence="6">
    <name type="scientific">Ignisphaera aggregans</name>
    <dbReference type="NCBI Taxonomy" id="334771"/>
    <lineage>
        <taxon>Archaea</taxon>
        <taxon>Thermoproteota</taxon>
        <taxon>Thermoprotei</taxon>
        <taxon>Desulfurococcales</taxon>
        <taxon>Desulfurococcaceae</taxon>
        <taxon>Ignisphaera</taxon>
    </lineage>
</organism>
<keyword evidence="1" id="KW-0328">Glycosyltransferase</keyword>
<evidence type="ECO:0000256" key="1">
    <source>
        <dbReference type="ARBA" id="ARBA00022676"/>
    </source>
</evidence>
<sequence>MLMSISFISYLFFFLSIFLSTIYPALIILRCSRLDTVDFIENEQDNSRSLSVVVPSRNEPRDLVVRDLVILSGIECIDDVVVVFDDSINYVVNVVSSMDSMFFSRGIVVARFNSFGGRNSALSDGARLSQGDVVFIADVDTVPSKELLCKAKRCRDVCVGIWNPYIDSYTKVEEGMAYITRFGSWIYYELRLRLNLFIYPLGSGTAIDKELLKSIGFWRIDVIQDDIWLGFEFMYRGIRPRLINSYIDVGVPKTLNAARVQQCRWSYGAMNIVSRFLDRVVEAPIDLWKKLEALLYVFQPISSIFALLAFSIALICSIMERGVDVNPTYLLPIAVTLSIQLLVFNTYSNKVLKIDRWKRIYFSGRVGAIYTLLSPLLGIYALRGLFRLSYRYRVTPKVFSSRSRFDVSEVLALSLSLPTVVMSFVHKNYVSLVIAFPLLLSSLYSLIRLEKG</sequence>
<dbReference type="InterPro" id="IPR001173">
    <property type="entry name" value="Glyco_trans_2-like"/>
</dbReference>
<keyword evidence="3" id="KW-0472">Membrane</keyword>
<comment type="caution">
    <text evidence="6">The sequence shown here is derived from an EMBL/GenBank/DDBJ whole genome shotgun (WGS) entry which is preliminary data.</text>
</comment>
<feature type="transmembrane region" description="Helical" evidence="3">
    <location>
        <begin position="293"/>
        <end position="316"/>
    </location>
</feature>
<feature type="domain" description="Glycosyltransferase 2-like" evidence="5">
    <location>
        <begin position="188"/>
        <end position="337"/>
    </location>
</feature>
<feature type="transmembrane region" description="Helical" evidence="3">
    <location>
        <begin position="7"/>
        <end position="29"/>
    </location>
</feature>
<dbReference type="PANTHER" id="PTHR43630:SF1">
    <property type="entry name" value="POLY-BETA-1,6-N-ACETYL-D-GLUCOSAMINE SYNTHASE"/>
    <property type="match status" value="1"/>
</dbReference>
<dbReference type="Gene3D" id="3.90.550.10">
    <property type="entry name" value="Spore Coat Polysaccharide Biosynthesis Protein SpsA, Chain A"/>
    <property type="match status" value="1"/>
</dbReference>
<accession>A0A832ARN8</accession>
<dbReference type="SUPFAM" id="SSF53448">
    <property type="entry name" value="Nucleotide-diphospho-sugar transferases"/>
    <property type="match status" value="1"/>
</dbReference>
<dbReference type="Pfam" id="PF00535">
    <property type="entry name" value="Glycos_transf_2"/>
    <property type="match status" value="1"/>
</dbReference>
<evidence type="ECO:0000313" key="6">
    <source>
        <dbReference type="EMBL" id="HFQ79366.1"/>
    </source>
</evidence>
<feature type="transmembrane region" description="Helical" evidence="3">
    <location>
        <begin position="328"/>
        <end position="347"/>
    </location>
</feature>
<dbReference type="InterPro" id="IPR029044">
    <property type="entry name" value="Nucleotide-diphossugar_trans"/>
</dbReference>
<proteinExistence type="predicted"/>
<evidence type="ECO:0000256" key="3">
    <source>
        <dbReference type="SAM" id="Phobius"/>
    </source>
</evidence>
<evidence type="ECO:0000259" key="5">
    <source>
        <dbReference type="Pfam" id="PF13632"/>
    </source>
</evidence>